<keyword evidence="3" id="KW-0611">Plant defense</keyword>
<dbReference type="Pfam" id="PF23247">
    <property type="entry name" value="LRR_RPS2"/>
    <property type="match status" value="7"/>
</dbReference>
<keyword evidence="5" id="KW-0175">Coiled coil</keyword>
<dbReference type="PRINTS" id="PR00364">
    <property type="entry name" value="DISEASERSIST"/>
</dbReference>
<dbReference type="PANTHER" id="PTHR33463:SF203">
    <property type="entry name" value="AAA+ ATPASE DOMAIN-CONTAINING PROTEIN"/>
    <property type="match status" value="1"/>
</dbReference>
<comment type="similarity">
    <text evidence="1">Belongs to the disease resistance NB-LRR family.</text>
</comment>
<dbReference type="SUPFAM" id="SSF52047">
    <property type="entry name" value="RNI-like"/>
    <property type="match status" value="1"/>
</dbReference>
<comment type="caution">
    <text evidence="7">The sequence shown here is derived from an EMBL/GenBank/DDBJ whole genome shotgun (WGS) entry which is preliminary data.</text>
</comment>
<keyword evidence="2" id="KW-0547">Nucleotide-binding</keyword>
<dbReference type="PANTHER" id="PTHR33463">
    <property type="entry name" value="NB-ARC DOMAIN-CONTAINING PROTEIN-RELATED"/>
    <property type="match status" value="1"/>
</dbReference>
<proteinExistence type="inferred from homology"/>
<dbReference type="GO" id="GO:0005524">
    <property type="term" value="F:ATP binding"/>
    <property type="evidence" value="ECO:0007669"/>
    <property type="project" value="UniProtKB-KW"/>
</dbReference>
<dbReference type="Gene3D" id="3.80.10.10">
    <property type="entry name" value="Ribonuclease Inhibitor"/>
    <property type="match status" value="6"/>
</dbReference>
<dbReference type="InterPro" id="IPR050905">
    <property type="entry name" value="Plant_NBS-LRR"/>
</dbReference>
<evidence type="ECO:0000256" key="1">
    <source>
        <dbReference type="ARBA" id="ARBA00008894"/>
    </source>
</evidence>
<dbReference type="InterPro" id="IPR027417">
    <property type="entry name" value="P-loop_NTPase"/>
</dbReference>
<feature type="coiled-coil region" evidence="5">
    <location>
        <begin position="36"/>
        <end position="98"/>
    </location>
</feature>
<dbReference type="Proteomes" id="UP000467840">
    <property type="component" value="Chromosome 9"/>
</dbReference>
<evidence type="ECO:0000313" key="7">
    <source>
        <dbReference type="EMBL" id="KAF2306667.1"/>
    </source>
</evidence>
<dbReference type="InterPro" id="IPR002182">
    <property type="entry name" value="NB-ARC"/>
</dbReference>
<name>A0A6A6M1I9_HEVBR</name>
<evidence type="ECO:0000259" key="6">
    <source>
        <dbReference type="SMART" id="SM00382"/>
    </source>
</evidence>
<dbReference type="Gene3D" id="3.40.50.300">
    <property type="entry name" value="P-loop containing nucleotide triphosphate hydrolases"/>
    <property type="match status" value="1"/>
</dbReference>
<dbReference type="GO" id="GO:0006952">
    <property type="term" value="P:defense response"/>
    <property type="evidence" value="ECO:0007669"/>
    <property type="project" value="UniProtKB-KW"/>
</dbReference>
<dbReference type="SUPFAM" id="SSF52540">
    <property type="entry name" value="P-loop containing nucleoside triphosphate hydrolases"/>
    <property type="match status" value="1"/>
</dbReference>
<accession>A0A6A6M1I9</accession>
<evidence type="ECO:0000256" key="5">
    <source>
        <dbReference type="SAM" id="Coils"/>
    </source>
</evidence>
<dbReference type="EMBL" id="JAAGAX010000008">
    <property type="protein sequence ID" value="KAF2306667.1"/>
    <property type="molecule type" value="Genomic_DNA"/>
</dbReference>
<dbReference type="GO" id="GO:0043531">
    <property type="term" value="F:ADP binding"/>
    <property type="evidence" value="ECO:0007669"/>
    <property type="project" value="InterPro"/>
</dbReference>
<dbReference type="InterPro" id="IPR057135">
    <property type="entry name" value="At4g27190-like_LRR"/>
</dbReference>
<keyword evidence="4" id="KW-0067">ATP-binding</keyword>
<feature type="domain" description="AAA+ ATPase" evidence="6">
    <location>
        <begin position="174"/>
        <end position="309"/>
    </location>
</feature>
<evidence type="ECO:0000256" key="2">
    <source>
        <dbReference type="ARBA" id="ARBA00022741"/>
    </source>
</evidence>
<reference evidence="7 8" key="1">
    <citation type="journal article" date="2020" name="Mol. Plant">
        <title>The Chromosome-Based Rubber Tree Genome Provides New Insights into Spurge Genome Evolution and Rubber Biosynthesis.</title>
        <authorList>
            <person name="Liu J."/>
            <person name="Shi C."/>
            <person name="Shi C.C."/>
            <person name="Li W."/>
            <person name="Zhang Q.J."/>
            <person name="Zhang Y."/>
            <person name="Li K."/>
            <person name="Lu H.F."/>
            <person name="Shi C."/>
            <person name="Zhu S.T."/>
            <person name="Xiao Z.Y."/>
            <person name="Nan H."/>
            <person name="Yue Y."/>
            <person name="Zhu X.G."/>
            <person name="Wu Y."/>
            <person name="Hong X.N."/>
            <person name="Fan G.Y."/>
            <person name="Tong Y."/>
            <person name="Zhang D."/>
            <person name="Mao C.L."/>
            <person name="Liu Y.L."/>
            <person name="Hao S.J."/>
            <person name="Liu W.Q."/>
            <person name="Lv M.Q."/>
            <person name="Zhang H.B."/>
            <person name="Liu Y."/>
            <person name="Hu-Tang G.R."/>
            <person name="Wang J.P."/>
            <person name="Wang J.H."/>
            <person name="Sun Y.H."/>
            <person name="Ni S.B."/>
            <person name="Chen W.B."/>
            <person name="Zhang X.C."/>
            <person name="Jiao Y.N."/>
            <person name="Eichler E.E."/>
            <person name="Li G.H."/>
            <person name="Liu X."/>
            <person name="Gao L.Z."/>
        </authorList>
    </citation>
    <scope>NUCLEOTIDE SEQUENCE [LARGE SCALE GENOMIC DNA]</scope>
    <source>
        <strain evidence="8">cv. GT1</strain>
        <tissue evidence="7">Leaf</tissue>
    </source>
</reference>
<dbReference type="SUPFAM" id="SSF52058">
    <property type="entry name" value="L domain-like"/>
    <property type="match status" value="5"/>
</dbReference>
<keyword evidence="8" id="KW-1185">Reference proteome</keyword>
<dbReference type="FunFam" id="3.40.50.300:FF:001091">
    <property type="entry name" value="Probable disease resistance protein At1g61300"/>
    <property type="match status" value="1"/>
</dbReference>
<dbReference type="SMART" id="SM00382">
    <property type="entry name" value="AAA"/>
    <property type="match status" value="1"/>
</dbReference>
<organism evidence="7 8">
    <name type="scientific">Hevea brasiliensis</name>
    <name type="common">Para rubber tree</name>
    <name type="synonym">Siphonia brasiliensis</name>
    <dbReference type="NCBI Taxonomy" id="3981"/>
    <lineage>
        <taxon>Eukaryota</taxon>
        <taxon>Viridiplantae</taxon>
        <taxon>Streptophyta</taxon>
        <taxon>Embryophyta</taxon>
        <taxon>Tracheophyta</taxon>
        <taxon>Spermatophyta</taxon>
        <taxon>Magnoliopsida</taxon>
        <taxon>eudicotyledons</taxon>
        <taxon>Gunneridae</taxon>
        <taxon>Pentapetalae</taxon>
        <taxon>rosids</taxon>
        <taxon>fabids</taxon>
        <taxon>Malpighiales</taxon>
        <taxon>Euphorbiaceae</taxon>
        <taxon>Crotonoideae</taxon>
        <taxon>Micrandreae</taxon>
        <taxon>Hevea</taxon>
    </lineage>
</organism>
<dbReference type="InterPro" id="IPR042197">
    <property type="entry name" value="Apaf_helical"/>
</dbReference>
<dbReference type="InterPro" id="IPR003593">
    <property type="entry name" value="AAA+_ATPase"/>
</dbReference>
<dbReference type="InterPro" id="IPR032675">
    <property type="entry name" value="LRR_dom_sf"/>
</dbReference>
<evidence type="ECO:0000256" key="4">
    <source>
        <dbReference type="ARBA" id="ARBA00022840"/>
    </source>
</evidence>
<dbReference type="Pfam" id="PF00931">
    <property type="entry name" value="NB-ARC"/>
    <property type="match status" value="1"/>
</dbReference>
<sequence>MFISIFTEIIKDPIMQFVVVPIKRHISYPFTYKTKVERLQDEAQQLNSKRDRLQQSVADASRRGEEIYDDVSKWLISAGEAIQEAEQLIQAKEQAKERCFIGLCPNLKTRYHLSKKAEKKASLIGKLRNQDGLESISHPQPPKQKVAPSVYDREELPSRVSILKEIMDSLRDPDLNMIGVYGMGGVGKTTLAREVHRQAQYDKLFDVVIFVAVSQSPELRRIQAEVAEVLGLDLHEEGILLRANRLYERLNKEKILIILDDIWTKLQLEEVGIPFGPDCKGCKILLTSRRRDVCHRMGAQKVLELEVLRKEESWNLFKITVSVADGQEPKLPPLATEIAKKCAGLPLLIIKVATDLQMKESYMWADKLKQLSDLDNEEIQNKVHLVLKLSYDNLPRSELRSFFLLCGLFGQSNIQIQNLLKYGMGVGLFKHIATVEEARNKVYTLIDELKAECLLLDGDVNGYVKMHDIVRDTALLIASKEQHIFIGTSGAGLGELPTKDCTRISIPYCDIQALPQGMECPKADLLSVFTEDLSLDIPQLIFDGIRRLKVVDFTGMCFMSLPSSLGFLTNLHSLCLHRCHLDDIAIIGELKQLEVLSLADSYIVELPRQIEQLSRLKLLDIGNCSNLKVIPANVLSKFSMLEELYVSNSFVEWEAEAISNQGNASLAELEGLSHLRTLEIQVVDAKIIPKALFFNGLQRYRMLIGDVWGWHGNFETSRTLKLKLKTISYLEHGIRVLLRETEDLYLDEVRGIENVLYDIDGEGFPRLKHFHFQNDVLIQRIISSPKWAPYPAFPILESLFLENLMNLETICHGQLARGSFSKLRTLEVEKCQRLEAMIIDESEYNNEVVEFNQLRSLKLNDLPNLRSFCWKRKVATGTEARQKQLTACPLEEIVSEDELGAELSLFNRMVSFSKLEVLKIDYMNNLKNIWHNQLAADSFCKLKSLTISQCSRLVTVFPLAVLERFQRLEKLDLRLCDSVQEIYQLQGYNVKEVNVAAAFELRDLHIAGCHSLKHIWSKDPQGVFTLQNLKSVYVGWCNVLKNIFPASITQGLLKLEKLELGLCEEVEEIVAQEEGVSPKLEELTLEHKDLSAIQHGLLPFQCFSKLRVLNLLSLRDESRPFLILLLKRVSHLDKIYVSSSYLEELFSREGLVGEEEHAIARILTRVKNLELHSLDNLKCIWNQDSRVQPLLQCLQTLKVSDCGSLINVAPSSSSFLSLTTLEVNSCGRLKNLIMASTAKTMDQLSKMIIQDCKMMTEIVASDGDHNEDEIIFCKLKYLELSGLSSLTSFCTGNHVFNFPSLEIVIVQYCFRMKKFSGGFLITPKLRGIRLNKYADKQHWEGNLNSTMACQLTNMQVGTYFQVSEFPELWNGKIQGKLFHNVESLTVDACTFTSNAISAHLLQFLNKLKWINLWNKHPHGILDFKNLRLLQIENCSSLKYIFTGSMALCLSQLQEVELKYCNMMEGIIEVEEANKMIFPSLKSMILECLPKFSTFCSRSSNLECPSLKKMSIYDCPSMKTFFSTLLREQKPQGNSEGREQRQDKEEFDVPFSHKMFPKLEELSLDSISFKMLLQSEFPTEFFSKLKVVELRFFPDKSCASLFRFLPKLPNLEELGVRDSPLEELFVLKGLGGDQKDTITPSRIRALKLNNLGDLINLAPSSATFQNLTTLKVGNCNGLKNMVTSTAAKSMVQLEKLTVYSCDMLMEIVGGEHRETMEEIVFTKLKTLKLKDLQSLTSFCLGSYTLKFPSLEQVTVVECPNLRIFNPGVLSTPKLQSVEAKWGKFHWERDLNATIEHSHEKAIGFEGISHVKLSNFPMLKENWNCQFPFKRLEDLKSLVVDECAFFSNAISSNLLKHARYTLKELAVERCDSVEEVFDLEGLNADEGHLGLTRNLNELRLIDLPRLRHVWNKDPQGFLSFKSLKLLQVHNCSNLANIFTLSMALGLVNLQHMEVKRCRMVEHIIRKEADYEIGRDRTIFPSLHSISIECLPNLSCFYSARDVLKCPSLKKIDVVDCPKMELLASAFRYEQDSSVIVEGSEESVYNGNVAIPSLEELKVEWKTMKDMWPEKFQSVFLSGLKGIELTCYPGGCELLPTDFFQNLINLEKLVLRDASFEAETFHEANIGEQVHPESCKVPMLKHLMEKDSQQVPASQYLETEAMDCGRLKILLPFTLSFENLTTLEVSNCQGLINLMTSITSRSLVQLRRMKVEKCEMMQEIVASETDDEEEEICFSQLQYLELHDLPRLTSFCFGNPAFNFPSLEDVIIRACPNMKIFAKEVLSTPKLWRVQTGKHKYEWEWEGSLNNTIEALFAHTNAEEIGEASVHMQEVLDMEDEDQQRHANVLDVAGWDSRIFALVLERFPASSRIPWGGPVLVNQVQWPSLVLGHSISFPVFKLKFQSLSW</sequence>
<dbReference type="Gene3D" id="1.10.8.430">
    <property type="entry name" value="Helical domain of apoptotic protease-activating factors"/>
    <property type="match status" value="1"/>
</dbReference>
<evidence type="ECO:0000256" key="3">
    <source>
        <dbReference type="ARBA" id="ARBA00022821"/>
    </source>
</evidence>
<evidence type="ECO:0000313" key="8">
    <source>
        <dbReference type="Proteomes" id="UP000467840"/>
    </source>
</evidence>
<gene>
    <name evidence="7" type="ORF">GH714_020275</name>
</gene>
<protein>
    <recommendedName>
        <fullName evidence="6">AAA+ ATPase domain-containing protein</fullName>
    </recommendedName>
</protein>